<evidence type="ECO:0000256" key="6">
    <source>
        <dbReference type="ARBA" id="ARBA00023163"/>
    </source>
</evidence>
<dbReference type="GO" id="GO:0006357">
    <property type="term" value="P:regulation of transcription by RNA polymerase II"/>
    <property type="evidence" value="ECO:0007669"/>
    <property type="project" value="InterPro"/>
</dbReference>
<feature type="region of interest" description="Disordered" evidence="9">
    <location>
        <begin position="46"/>
        <end position="84"/>
    </location>
</feature>
<evidence type="ECO:0000256" key="4">
    <source>
        <dbReference type="ARBA" id="ARBA00023015"/>
    </source>
</evidence>
<evidence type="ECO:0000256" key="3">
    <source>
        <dbReference type="ARBA" id="ARBA00020631"/>
    </source>
</evidence>
<protein>
    <recommendedName>
        <fullName evidence="3 8">Mediator of RNA polymerase II transcription subunit 7</fullName>
    </recommendedName>
</protein>
<comment type="similarity">
    <text evidence="2 8">Belongs to the Mediator complex subunit 7 family.</text>
</comment>
<keyword evidence="11" id="KW-1185">Reference proteome</keyword>
<keyword evidence="5 8" id="KW-0010">Activator</keyword>
<feature type="compositionally biased region" description="Acidic residues" evidence="9">
    <location>
        <begin position="173"/>
        <end position="182"/>
    </location>
</feature>
<dbReference type="GO" id="GO:0003712">
    <property type="term" value="F:transcription coregulator activity"/>
    <property type="evidence" value="ECO:0007669"/>
    <property type="project" value="InterPro"/>
</dbReference>
<name>A0AAV5QK59_9ASCO</name>
<dbReference type="InterPro" id="IPR044888">
    <property type="entry name" value="Mediatior_Med7_sf"/>
</dbReference>
<dbReference type="InterPro" id="IPR037212">
    <property type="entry name" value="Med7/Med21-like"/>
</dbReference>
<proteinExistence type="inferred from homology"/>
<comment type="caution">
    <text evidence="10">The sequence shown here is derived from an EMBL/GenBank/DDBJ whole genome shotgun (WGS) entry which is preliminary data.</text>
</comment>
<evidence type="ECO:0000256" key="5">
    <source>
        <dbReference type="ARBA" id="ARBA00023159"/>
    </source>
</evidence>
<accession>A0AAV5QK59</accession>
<dbReference type="AlphaFoldDB" id="A0AAV5QK59"/>
<evidence type="ECO:0000256" key="7">
    <source>
        <dbReference type="ARBA" id="ARBA00023242"/>
    </source>
</evidence>
<comment type="subcellular location">
    <subcellularLocation>
        <location evidence="1 8">Nucleus</location>
    </subcellularLocation>
</comment>
<dbReference type="SUPFAM" id="SSF140718">
    <property type="entry name" value="Mediator hinge subcomplex-like"/>
    <property type="match status" value="1"/>
</dbReference>
<feature type="compositionally biased region" description="Low complexity" evidence="9">
    <location>
        <begin position="60"/>
        <end position="73"/>
    </location>
</feature>
<dbReference type="GO" id="GO:0070847">
    <property type="term" value="C:core mediator complex"/>
    <property type="evidence" value="ECO:0007669"/>
    <property type="project" value="TreeGrafter"/>
</dbReference>
<comment type="subunit">
    <text evidence="8">Component of the Mediator complex.</text>
</comment>
<evidence type="ECO:0000313" key="10">
    <source>
        <dbReference type="EMBL" id="GMM34999.1"/>
    </source>
</evidence>
<feature type="compositionally biased region" description="Acidic residues" evidence="9">
    <location>
        <begin position="47"/>
        <end position="56"/>
    </location>
</feature>
<dbReference type="InterPro" id="IPR009244">
    <property type="entry name" value="Mediatior_Med7"/>
</dbReference>
<reference evidence="10 11" key="1">
    <citation type="journal article" date="2023" name="Elife">
        <title>Identification of key yeast species and microbe-microbe interactions impacting larval growth of Drosophila in the wild.</title>
        <authorList>
            <person name="Mure A."/>
            <person name="Sugiura Y."/>
            <person name="Maeda R."/>
            <person name="Honda K."/>
            <person name="Sakurai N."/>
            <person name="Takahashi Y."/>
            <person name="Watada M."/>
            <person name="Katoh T."/>
            <person name="Gotoh A."/>
            <person name="Gotoh Y."/>
            <person name="Taniguchi I."/>
            <person name="Nakamura K."/>
            <person name="Hayashi T."/>
            <person name="Katayama T."/>
            <person name="Uemura T."/>
            <person name="Hattori Y."/>
        </authorList>
    </citation>
    <scope>NUCLEOTIDE SEQUENCE [LARGE SCALE GENOMIC DNA]</scope>
    <source>
        <strain evidence="10 11">SC-9</strain>
    </source>
</reference>
<dbReference type="Gene3D" id="6.10.140.200">
    <property type="match status" value="1"/>
</dbReference>
<feature type="compositionally biased region" description="Basic and acidic residues" evidence="9">
    <location>
        <begin position="148"/>
        <end position="170"/>
    </location>
</feature>
<dbReference type="GeneID" id="90072978"/>
<evidence type="ECO:0000256" key="8">
    <source>
        <dbReference type="RuleBase" id="RU364060"/>
    </source>
</evidence>
<keyword evidence="7 8" id="KW-0539">Nucleus</keyword>
<dbReference type="RefSeq" id="XP_064851999.1">
    <property type="nucleotide sequence ID" value="XM_064995927.1"/>
</dbReference>
<dbReference type="Proteomes" id="UP001360560">
    <property type="component" value="Unassembled WGS sequence"/>
</dbReference>
<sequence length="329" mass="38096">MTTANDAEIADLYPPPPPYYEFFTTQNIAKANQWIKQHEIKKNINNGEEDEDEEQVTEQNSNNDGDGKTNNNNEQLKLPTGTFASYPDDEIRFLLPPPKPEGPTYRLFGNIWQFEDKMPSLKEMGVEQLYNDDVKNQDEVDDKNMITVEEEKEKKEEEKKEQEVDSKDLVENPNDELSEEDSNSSLKRINELKKLFKSLLLNFLELIGIVSKNPTLYPEKLEQIRIVLINIHHLLNEYRPHQARESLILMLQNQVTATKKEIAEIKRGCQMVEERLPKIVGEIMKNNQLKKSFDEKHQPDEEKSQNNELVTSIDSLKLAAADDLLKALE</sequence>
<keyword evidence="6 8" id="KW-0804">Transcription</keyword>
<keyword evidence="4 8" id="KW-0805">Transcription regulation</keyword>
<feature type="region of interest" description="Disordered" evidence="9">
    <location>
        <begin position="148"/>
        <end position="184"/>
    </location>
</feature>
<dbReference type="Pfam" id="PF05983">
    <property type="entry name" value="Med7"/>
    <property type="match status" value="1"/>
</dbReference>
<evidence type="ECO:0000256" key="9">
    <source>
        <dbReference type="SAM" id="MobiDB-lite"/>
    </source>
</evidence>
<dbReference type="Gene3D" id="6.10.140.1520">
    <property type="match status" value="1"/>
</dbReference>
<dbReference type="PANTHER" id="PTHR21428:SF11">
    <property type="entry name" value="MEDIATOR OF RNA POLYMERASE II TRANSCRIPTION SUBUNIT 7"/>
    <property type="match status" value="1"/>
</dbReference>
<evidence type="ECO:0000256" key="2">
    <source>
        <dbReference type="ARBA" id="ARBA00009994"/>
    </source>
</evidence>
<gene>
    <name evidence="10" type="ORF">DASC09_023240</name>
</gene>
<dbReference type="PANTHER" id="PTHR21428">
    <property type="entry name" value="MEDIATOR OF RNA POLYMERASE II TRANSCRIPTION SUBUNIT 7"/>
    <property type="match status" value="1"/>
</dbReference>
<evidence type="ECO:0000313" key="11">
    <source>
        <dbReference type="Proteomes" id="UP001360560"/>
    </source>
</evidence>
<comment type="function">
    <text evidence="8">Component of the Mediator complex, a coactivator involved in the regulated transcription of nearly all RNA polymerase II-dependent genes. Mediator functions as a bridge to convey information from gene-specific regulatory proteins to the basal RNA polymerase II transcription machinery.</text>
</comment>
<organism evidence="10 11">
    <name type="scientific">Saccharomycopsis crataegensis</name>
    <dbReference type="NCBI Taxonomy" id="43959"/>
    <lineage>
        <taxon>Eukaryota</taxon>
        <taxon>Fungi</taxon>
        <taxon>Dikarya</taxon>
        <taxon>Ascomycota</taxon>
        <taxon>Saccharomycotina</taxon>
        <taxon>Saccharomycetes</taxon>
        <taxon>Saccharomycopsidaceae</taxon>
        <taxon>Saccharomycopsis</taxon>
    </lineage>
</organism>
<evidence type="ECO:0000256" key="1">
    <source>
        <dbReference type="ARBA" id="ARBA00004123"/>
    </source>
</evidence>
<dbReference type="GO" id="GO:0016592">
    <property type="term" value="C:mediator complex"/>
    <property type="evidence" value="ECO:0007669"/>
    <property type="project" value="InterPro"/>
</dbReference>
<dbReference type="EMBL" id="BTFZ01000004">
    <property type="protein sequence ID" value="GMM34999.1"/>
    <property type="molecule type" value="Genomic_DNA"/>
</dbReference>